<feature type="transmembrane region" description="Helical" evidence="7">
    <location>
        <begin position="21"/>
        <end position="43"/>
    </location>
</feature>
<dbReference type="Gene3D" id="1.20.1510.10">
    <property type="entry name" value="Cation efflux protein transmembrane domain"/>
    <property type="match status" value="1"/>
</dbReference>
<evidence type="ECO:0000256" key="3">
    <source>
        <dbReference type="ARBA" id="ARBA00022448"/>
    </source>
</evidence>
<dbReference type="InterPro" id="IPR027470">
    <property type="entry name" value="Cation_efflux_CTD"/>
</dbReference>
<evidence type="ECO:0000313" key="10">
    <source>
        <dbReference type="EMBL" id="MCT9810447.1"/>
    </source>
</evidence>
<evidence type="ECO:0000256" key="6">
    <source>
        <dbReference type="ARBA" id="ARBA00023136"/>
    </source>
</evidence>
<dbReference type="SUPFAM" id="SSF161111">
    <property type="entry name" value="Cation efflux protein transmembrane domain-like"/>
    <property type="match status" value="1"/>
</dbReference>
<feature type="transmembrane region" description="Helical" evidence="7">
    <location>
        <begin position="55"/>
        <end position="72"/>
    </location>
</feature>
<accession>A0ABT2PIY0</accession>
<dbReference type="PANTHER" id="PTHR43840">
    <property type="entry name" value="MITOCHONDRIAL METAL TRANSPORTER 1-RELATED"/>
    <property type="match status" value="1"/>
</dbReference>
<evidence type="ECO:0000259" key="8">
    <source>
        <dbReference type="Pfam" id="PF01545"/>
    </source>
</evidence>
<evidence type="ECO:0000313" key="11">
    <source>
        <dbReference type="Proteomes" id="UP001525968"/>
    </source>
</evidence>
<dbReference type="SUPFAM" id="SSF160240">
    <property type="entry name" value="Cation efflux protein cytoplasmic domain-like"/>
    <property type="match status" value="1"/>
</dbReference>
<dbReference type="Gene3D" id="3.30.70.1350">
    <property type="entry name" value="Cation efflux protein, cytoplasmic domain"/>
    <property type="match status" value="1"/>
</dbReference>
<feature type="transmembrane region" description="Helical" evidence="7">
    <location>
        <begin position="92"/>
        <end position="111"/>
    </location>
</feature>
<comment type="subcellular location">
    <subcellularLocation>
        <location evidence="1">Membrane</location>
        <topology evidence="1">Multi-pass membrane protein</topology>
    </subcellularLocation>
</comment>
<feature type="domain" description="Cation efflux protein transmembrane" evidence="8">
    <location>
        <begin position="23"/>
        <end position="216"/>
    </location>
</feature>
<dbReference type="InterPro" id="IPR036837">
    <property type="entry name" value="Cation_efflux_CTD_sf"/>
</dbReference>
<dbReference type="InterPro" id="IPR050291">
    <property type="entry name" value="CDF_Transporter"/>
</dbReference>
<dbReference type="EMBL" id="JAODYH010000003">
    <property type="protein sequence ID" value="MCT9810447.1"/>
    <property type="molecule type" value="Genomic_DNA"/>
</dbReference>
<dbReference type="Pfam" id="PF01545">
    <property type="entry name" value="Cation_efflux"/>
    <property type="match status" value="1"/>
</dbReference>
<comment type="similarity">
    <text evidence="2">Belongs to the cation diffusion facilitator (CDF) transporter (TC 2.A.4) family.</text>
</comment>
<dbReference type="Proteomes" id="UP001525968">
    <property type="component" value="Unassembled WGS sequence"/>
</dbReference>
<feature type="transmembrane region" description="Helical" evidence="7">
    <location>
        <begin position="163"/>
        <end position="184"/>
    </location>
</feature>
<feature type="domain" description="Cation efflux protein cytoplasmic" evidence="9">
    <location>
        <begin position="221"/>
        <end position="294"/>
    </location>
</feature>
<dbReference type="InterPro" id="IPR002524">
    <property type="entry name" value="Cation_efflux"/>
</dbReference>
<feature type="transmembrane region" description="Helical" evidence="7">
    <location>
        <begin position="123"/>
        <end position="143"/>
    </location>
</feature>
<dbReference type="InterPro" id="IPR027469">
    <property type="entry name" value="Cation_efflux_TMD_sf"/>
</dbReference>
<dbReference type="NCBIfam" id="TIGR01297">
    <property type="entry name" value="CDF"/>
    <property type="match status" value="1"/>
</dbReference>
<keyword evidence="4 7" id="KW-0812">Transmembrane</keyword>
<evidence type="ECO:0000256" key="2">
    <source>
        <dbReference type="ARBA" id="ARBA00008114"/>
    </source>
</evidence>
<organism evidence="10 11">
    <name type="scientific">Acidovorax bellezanensis</name>
    <dbReference type="NCBI Taxonomy" id="2976702"/>
    <lineage>
        <taxon>Bacteria</taxon>
        <taxon>Pseudomonadati</taxon>
        <taxon>Pseudomonadota</taxon>
        <taxon>Betaproteobacteria</taxon>
        <taxon>Burkholderiales</taxon>
        <taxon>Comamonadaceae</taxon>
        <taxon>Acidovorax</taxon>
    </lineage>
</organism>
<protein>
    <submittedName>
        <fullName evidence="10">Cation diffusion facilitator family transporter</fullName>
    </submittedName>
</protein>
<comment type="caution">
    <text evidence="10">The sequence shown here is derived from an EMBL/GenBank/DDBJ whole genome shotgun (WGS) entry which is preliminary data.</text>
</comment>
<evidence type="ECO:0000256" key="4">
    <source>
        <dbReference type="ARBA" id="ARBA00022692"/>
    </source>
</evidence>
<dbReference type="InterPro" id="IPR058533">
    <property type="entry name" value="Cation_efflux_TM"/>
</dbReference>
<proteinExistence type="inferred from homology"/>
<keyword evidence="11" id="KW-1185">Reference proteome</keyword>
<evidence type="ECO:0000259" key="9">
    <source>
        <dbReference type="Pfam" id="PF16916"/>
    </source>
</evidence>
<keyword evidence="6 7" id="KW-0472">Membrane</keyword>
<reference evidence="10 11" key="1">
    <citation type="submission" date="2022-09" db="EMBL/GenBank/DDBJ databases">
        <title>Draft genome of isolate Be4.</title>
        <authorList>
            <person name="Sanchez-Castro I."/>
            <person name="Martinez-Rodriguez P."/>
            <person name="Descostes M."/>
            <person name="Merroun M."/>
        </authorList>
    </citation>
    <scope>NUCLEOTIDE SEQUENCE [LARGE SCALE GENOMIC DNA]</scope>
    <source>
        <strain evidence="10 11">Be4</strain>
    </source>
</reference>
<keyword evidence="3" id="KW-0813">Transport</keyword>
<keyword evidence="5 7" id="KW-1133">Transmembrane helix</keyword>
<name>A0ABT2PIY0_9BURK</name>
<evidence type="ECO:0000256" key="1">
    <source>
        <dbReference type="ARBA" id="ARBA00004141"/>
    </source>
</evidence>
<dbReference type="RefSeq" id="WP_261499470.1">
    <property type="nucleotide sequence ID" value="NZ_JAODYH010000003.1"/>
</dbReference>
<evidence type="ECO:0000256" key="7">
    <source>
        <dbReference type="SAM" id="Phobius"/>
    </source>
</evidence>
<dbReference type="PANTHER" id="PTHR43840:SF15">
    <property type="entry name" value="MITOCHONDRIAL METAL TRANSPORTER 1-RELATED"/>
    <property type="match status" value="1"/>
</dbReference>
<gene>
    <name evidence="10" type="ORF">N0K08_07375</name>
</gene>
<evidence type="ECO:0000256" key="5">
    <source>
        <dbReference type="ARBA" id="ARBA00022989"/>
    </source>
</evidence>
<sequence>MLDESVWTSPRAVRWLSPSNLLRLSVVVALLTIVLKTLAWAMTGSVGLLSDALESLVNLAGAIFALTMVTIAQRPADEDHPYGHTKAEYFSAGFEGILVVVAALAIVWAAVLRLQAPAALEQLGWGLALSLVSTAFNGALAWVMFRSARVHRSMALEGDARHLLTDVWTSIGVVVGLVAAHLTGWLWLDAAVAIAVALNIFKEGLVLVWRSSQGLMDRAVEPEVLARIEAELAQYATPEVHFDHLVTRRAGQRCFVDLHMHVPANWTLGHAARLRAQVEAALMQAVLGLRATIELLPEGATTVFEQTEALAAVAIGHSSGQSAASEPAGPRQETAT</sequence>
<dbReference type="Pfam" id="PF16916">
    <property type="entry name" value="ZT_dimer"/>
    <property type="match status" value="1"/>
</dbReference>